<evidence type="ECO:0000313" key="10">
    <source>
        <dbReference type="Proteomes" id="UP000232323"/>
    </source>
</evidence>
<name>A0A250X349_9CHLO</name>
<comment type="caution">
    <text evidence="9">The sequence shown here is derived from an EMBL/GenBank/DDBJ whole genome shotgun (WGS) entry which is preliminary data.</text>
</comment>
<dbReference type="InterPro" id="IPR007185">
    <property type="entry name" value="DNA_pol_a/d/e_bsu"/>
</dbReference>
<keyword evidence="5" id="KW-0539">Nucleus</keyword>
<evidence type="ECO:0000256" key="4">
    <source>
        <dbReference type="ARBA" id="ARBA00023125"/>
    </source>
</evidence>
<dbReference type="GO" id="GO:0006261">
    <property type="term" value="P:DNA-templated DNA replication"/>
    <property type="evidence" value="ECO:0007669"/>
    <property type="project" value="InterPro"/>
</dbReference>
<dbReference type="GO" id="GO:0008622">
    <property type="term" value="C:epsilon DNA polymerase complex"/>
    <property type="evidence" value="ECO:0007669"/>
    <property type="project" value="InterPro"/>
</dbReference>
<keyword evidence="4" id="KW-0238">DNA-binding</keyword>
<comment type="subcellular location">
    <subcellularLocation>
        <location evidence="1">Nucleus</location>
    </subcellularLocation>
</comment>
<feature type="region of interest" description="Disordered" evidence="7">
    <location>
        <begin position="636"/>
        <end position="669"/>
    </location>
</feature>
<evidence type="ECO:0000256" key="1">
    <source>
        <dbReference type="ARBA" id="ARBA00004123"/>
    </source>
</evidence>
<dbReference type="STRING" id="1157962.A0A250X349"/>
<evidence type="ECO:0000256" key="6">
    <source>
        <dbReference type="ARBA" id="ARBA00032930"/>
    </source>
</evidence>
<dbReference type="GO" id="GO:0003677">
    <property type="term" value="F:DNA binding"/>
    <property type="evidence" value="ECO:0007669"/>
    <property type="project" value="UniProtKB-KW"/>
</dbReference>
<gene>
    <name evidence="9" type="ORF">CEUSTIGMA_g4929.t1</name>
</gene>
<reference evidence="9 10" key="1">
    <citation type="submission" date="2017-08" db="EMBL/GenBank/DDBJ databases">
        <title>Acidophilic green algal genome provides insights into adaptation to an acidic environment.</title>
        <authorList>
            <person name="Hirooka S."/>
            <person name="Hirose Y."/>
            <person name="Kanesaki Y."/>
            <person name="Higuchi S."/>
            <person name="Fujiwara T."/>
            <person name="Onuma R."/>
            <person name="Era A."/>
            <person name="Ohbayashi R."/>
            <person name="Uzuka A."/>
            <person name="Nozaki H."/>
            <person name="Yoshikawa H."/>
            <person name="Miyagishima S.Y."/>
        </authorList>
    </citation>
    <scope>NUCLEOTIDE SEQUENCE [LARGE SCALE GENOMIC DNA]</scope>
    <source>
        <strain evidence="9 10">NIES-2499</strain>
    </source>
</reference>
<keyword evidence="10" id="KW-1185">Reference proteome</keyword>
<accession>A0A250X349</accession>
<sequence>MSKRLIIKVLRDAGVKTFDAAAVNLLAEYLESEGGEDVLNKFTGLWKTDGFQGDRLTVESVKSVLAELRGGEPALELFAIINAFQIPKISYDNVGRKLFTDNTPRSIFAPALSKQKLYMDRLNLINQRIRRSTLFQPRGLSGGDAFTPQLKDIQSLKGVVGARRFVIGCISRSEDGKYLLEDSSGTIPLNLTQVQTAAGFYTENCIVIAEGSLQIDGAFHAAALGFPPCEPRENLPMAAQRLNFFGGPALSSEDESRLMVEEVDHDADRIVVLSDVHLDQKEVMDSLHTLFTGYNDLVDALPTLFVLMGNFHSRAGSAGMRVTAAVDMSFATLRDNFDALASLIDQYPRIKAECRFVFIPGPGDPGPGTVLPQPPLPAFFTGALRRVLPSAVFASNPCRIRFLSQQIVFFRYNILKRMRRHCLIPPKDASEWSLMAPSTQTSTAPTANTPAGSTQATAKTMWGHLALTLLQQSHLCPLPLLLQPIYWQYDHALHLYPLPHTVVIADASPQVEFSHEGCKVFNPGSFAEGLFVSYKPCSQIVENNEIPRDGVLSYQEDKEVQETRMEEADAEGHHDEGMDVGGRHVHNRDQMQEETEATDRAQPAGCDRESHNAVLVHDLDEVPRDHQLCDVYEGDQEERAAKRQEQPRSKVEERPQSEQEVWDTIVADG</sequence>
<evidence type="ECO:0000256" key="7">
    <source>
        <dbReference type="SAM" id="MobiDB-lite"/>
    </source>
</evidence>
<keyword evidence="3" id="KW-0235">DNA replication</keyword>
<dbReference type="Pfam" id="PF04042">
    <property type="entry name" value="DNA_pol_E_B"/>
    <property type="match status" value="1"/>
</dbReference>
<dbReference type="EMBL" id="BEGY01000025">
    <property type="protein sequence ID" value="GAX77485.1"/>
    <property type="molecule type" value="Genomic_DNA"/>
</dbReference>
<dbReference type="GO" id="GO:0042276">
    <property type="term" value="P:error-prone translesion synthesis"/>
    <property type="evidence" value="ECO:0007669"/>
    <property type="project" value="TreeGrafter"/>
</dbReference>
<dbReference type="InterPro" id="IPR016266">
    <property type="entry name" value="POLE2"/>
</dbReference>
<evidence type="ECO:0000259" key="8">
    <source>
        <dbReference type="Pfam" id="PF04042"/>
    </source>
</evidence>
<feature type="compositionally biased region" description="Basic and acidic residues" evidence="7">
    <location>
        <begin position="637"/>
        <end position="657"/>
    </location>
</feature>
<evidence type="ECO:0000256" key="5">
    <source>
        <dbReference type="ARBA" id="ARBA00023242"/>
    </source>
</evidence>
<feature type="region of interest" description="Disordered" evidence="7">
    <location>
        <begin position="558"/>
        <end position="583"/>
    </location>
</feature>
<evidence type="ECO:0000256" key="2">
    <source>
        <dbReference type="ARBA" id="ARBA00009560"/>
    </source>
</evidence>
<feature type="domain" description="DNA polymerase alpha/delta/epsilon subunit B" evidence="8">
    <location>
        <begin position="270"/>
        <end position="510"/>
    </location>
</feature>
<dbReference type="PANTHER" id="PTHR12708:SF0">
    <property type="entry name" value="DNA POLYMERASE EPSILON SUBUNIT 2"/>
    <property type="match status" value="1"/>
</dbReference>
<protein>
    <recommendedName>
        <fullName evidence="6">DNA polymerase II subunit 2</fullName>
    </recommendedName>
</protein>
<evidence type="ECO:0000313" key="9">
    <source>
        <dbReference type="EMBL" id="GAX77485.1"/>
    </source>
</evidence>
<dbReference type="AlphaFoldDB" id="A0A250X349"/>
<proteinExistence type="inferred from homology"/>
<evidence type="ECO:0000256" key="3">
    <source>
        <dbReference type="ARBA" id="ARBA00022705"/>
    </source>
</evidence>
<dbReference type="OrthoDB" id="10254730at2759"/>
<dbReference type="Proteomes" id="UP000232323">
    <property type="component" value="Unassembled WGS sequence"/>
</dbReference>
<feature type="compositionally biased region" description="Basic and acidic residues" evidence="7">
    <location>
        <begin position="558"/>
        <end position="577"/>
    </location>
</feature>
<comment type="similarity">
    <text evidence="2">Belongs to the DNA polymerase epsilon subunit B family.</text>
</comment>
<organism evidence="9 10">
    <name type="scientific">Chlamydomonas eustigma</name>
    <dbReference type="NCBI Taxonomy" id="1157962"/>
    <lineage>
        <taxon>Eukaryota</taxon>
        <taxon>Viridiplantae</taxon>
        <taxon>Chlorophyta</taxon>
        <taxon>core chlorophytes</taxon>
        <taxon>Chlorophyceae</taxon>
        <taxon>CS clade</taxon>
        <taxon>Chlamydomonadales</taxon>
        <taxon>Chlamydomonadaceae</taxon>
        <taxon>Chlamydomonas</taxon>
    </lineage>
</organism>
<dbReference type="PANTHER" id="PTHR12708">
    <property type="entry name" value="DNA POLYMERASE EPSILON SUBUNIT B"/>
    <property type="match status" value="1"/>
</dbReference>